<dbReference type="Pfam" id="PF05496">
    <property type="entry name" value="RuvB_N"/>
    <property type="match status" value="1"/>
</dbReference>
<dbReference type="Pfam" id="PF05491">
    <property type="entry name" value="WHD_RuvB"/>
    <property type="match status" value="1"/>
</dbReference>
<comment type="catalytic activity">
    <reaction evidence="9">
        <text>ATP + H2O = ADP + phosphate + H(+)</text>
        <dbReference type="Rhea" id="RHEA:13065"/>
        <dbReference type="ChEBI" id="CHEBI:15377"/>
        <dbReference type="ChEBI" id="CHEBI:15378"/>
        <dbReference type="ChEBI" id="CHEBI:30616"/>
        <dbReference type="ChEBI" id="CHEBI:43474"/>
        <dbReference type="ChEBI" id="CHEBI:456216"/>
    </reaction>
</comment>
<dbReference type="GO" id="GO:0000400">
    <property type="term" value="F:four-way junction DNA binding"/>
    <property type="evidence" value="ECO:0007669"/>
    <property type="project" value="UniProtKB-UniRule"/>
</dbReference>
<dbReference type="PANTHER" id="PTHR42848:SF1">
    <property type="entry name" value="HOLLIDAY JUNCTION BRANCH MIGRATION COMPLEX SUBUNIT RUVB"/>
    <property type="match status" value="1"/>
</dbReference>
<evidence type="ECO:0000256" key="9">
    <source>
        <dbReference type="HAMAP-Rule" id="MF_00016"/>
    </source>
</evidence>
<dbReference type="NCBIfam" id="TIGR00635">
    <property type="entry name" value="ruvB"/>
    <property type="match status" value="1"/>
</dbReference>
<evidence type="ECO:0000256" key="3">
    <source>
        <dbReference type="ARBA" id="ARBA00022763"/>
    </source>
</evidence>
<feature type="binding site" evidence="9">
    <location>
        <position position="191"/>
    </location>
    <ligand>
        <name>ATP</name>
        <dbReference type="ChEBI" id="CHEBI:30616"/>
    </ligand>
</feature>
<proteinExistence type="inferred from homology"/>
<feature type="binding site" evidence="9">
    <location>
        <position position="181"/>
    </location>
    <ligand>
        <name>ATP</name>
        <dbReference type="ChEBI" id="CHEBI:30616"/>
    </ligand>
</feature>
<evidence type="ECO:0000256" key="6">
    <source>
        <dbReference type="ARBA" id="ARBA00023125"/>
    </source>
</evidence>
<dbReference type="GO" id="GO:0009378">
    <property type="term" value="F:four-way junction helicase activity"/>
    <property type="evidence" value="ECO:0007669"/>
    <property type="project" value="InterPro"/>
</dbReference>
<comment type="similarity">
    <text evidence="9">Belongs to the RuvB family.</text>
</comment>
<dbReference type="Pfam" id="PF17864">
    <property type="entry name" value="AAA_lid_4"/>
    <property type="match status" value="1"/>
</dbReference>
<dbReference type="Proteomes" id="UP000009374">
    <property type="component" value="Unassembled WGS sequence"/>
</dbReference>
<dbReference type="GO" id="GO:0006281">
    <property type="term" value="P:DNA repair"/>
    <property type="evidence" value="ECO:0007669"/>
    <property type="project" value="UniProtKB-UniRule"/>
</dbReference>
<feature type="binding site" evidence="9">
    <location>
        <position position="77"/>
    </location>
    <ligand>
        <name>ATP</name>
        <dbReference type="ChEBI" id="CHEBI:30616"/>
    </ligand>
</feature>
<accession>C6HXT8</accession>
<feature type="binding site" evidence="9">
    <location>
        <position position="320"/>
    </location>
    <ligand>
        <name>DNA</name>
        <dbReference type="ChEBI" id="CHEBI:16991"/>
    </ligand>
</feature>
<dbReference type="GO" id="GO:0048476">
    <property type="term" value="C:Holliday junction resolvase complex"/>
    <property type="evidence" value="ECO:0007669"/>
    <property type="project" value="UniProtKB-UniRule"/>
</dbReference>
<comment type="subunit">
    <text evidence="9">Homohexamer. Forms an RuvA(8)-RuvB(12)-Holliday junction (HJ) complex. HJ DNA is sandwiched between 2 RuvA tetramers; dsDNA enters through RuvA and exits via RuvB. An RuvB hexamer assembles on each DNA strand where it exits the tetramer. Each RuvB hexamer is contacted by two RuvA subunits (via domain III) on 2 adjacent RuvB subunits; this complex drives branch migration. In the full resolvosome a probable DNA-RuvA(4)-RuvB(12)-RuvC(2) complex forms which resolves the HJ.</text>
</comment>
<feature type="binding site" evidence="9">
    <location>
        <position position="30"/>
    </location>
    <ligand>
        <name>ATP</name>
        <dbReference type="ChEBI" id="CHEBI:30616"/>
    </ligand>
</feature>
<feature type="binding site" evidence="9">
    <location>
        <position position="76"/>
    </location>
    <ligand>
        <name>Mg(2+)</name>
        <dbReference type="ChEBI" id="CHEBI:18420"/>
    </ligand>
</feature>
<dbReference type="InterPro" id="IPR008823">
    <property type="entry name" value="RuvB_wg_C"/>
</dbReference>
<evidence type="ECO:0000256" key="2">
    <source>
        <dbReference type="ARBA" id="ARBA00022741"/>
    </source>
</evidence>
<dbReference type="SUPFAM" id="SSF52540">
    <property type="entry name" value="P-loop containing nucleoside triphosphate hydrolases"/>
    <property type="match status" value="1"/>
</dbReference>
<dbReference type="GO" id="GO:0006310">
    <property type="term" value="P:DNA recombination"/>
    <property type="evidence" value="ECO:0007669"/>
    <property type="project" value="UniProtKB-UniRule"/>
</dbReference>
<dbReference type="InterPro" id="IPR008824">
    <property type="entry name" value="RuvB-like_N"/>
</dbReference>
<keyword evidence="2 9" id="KW-0547">Nucleotide-binding</keyword>
<comment type="function">
    <text evidence="9">The RuvA-RuvB-RuvC complex processes Holliday junction (HJ) DNA during genetic recombination and DNA repair, while the RuvA-RuvB complex plays an important role in the rescue of blocked DNA replication forks via replication fork reversal (RFR). RuvA specifically binds to HJ cruciform DNA, conferring on it an open structure. The RuvB hexamer acts as an ATP-dependent pump, pulling dsDNA into and through the RuvAB complex. RuvB forms 2 homohexamers on either side of HJ DNA bound by 1 or 2 RuvA tetramers; 4 subunits per hexamer contact DNA at a time. Coordinated motions by a converter formed by DNA-disengaged RuvB subunits stimulates ATP hydrolysis and nucleotide exchange. Immobilization of the converter enables RuvB to convert the ATP-contained energy into a lever motion, pulling 2 nucleotides of DNA out of the RuvA tetramer per ATP hydrolyzed, thus driving DNA branch migration. The RuvB motors rotate together with the DNA substrate, which together with the progressing nucleotide cycle form the mechanistic basis for DNA recombination by continuous HJ branch migration. Branch migration allows RuvC to scan DNA until it finds its consensus sequence, where it cleaves and resolves cruciform DNA.</text>
</comment>
<dbReference type="InterPro" id="IPR036390">
    <property type="entry name" value="WH_DNA-bd_sf"/>
</dbReference>
<dbReference type="GO" id="GO:0005737">
    <property type="term" value="C:cytoplasm"/>
    <property type="evidence" value="ECO:0007669"/>
    <property type="project" value="UniProtKB-SubCell"/>
</dbReference>
<dbReference type="NCBIfam" id="NF000868">
    <property type="entry name" value="PRK00080.1"/>
    <property type="match status" value="1"/>
</dbReference>
<dbReference type="SUPFAM" id="SSF46785">
    <property type="entry name" value="Winged helix' DNA-binding domain"/>
    <property type="match status" value="1"/>
</dbReference>
<feature type="domain" description="AAA+ ATPase" evidence="11">
    <location>
        <begin position="61"/>
        <end position="194"/>
    </location>
</feature>
<keyword evidence="12" id="KW-0347">Helicase</keyword>
<feature type="binding site" evidence="9">
    <location>
        <position position="325"/>
    </location>
    <ligand>
        <name>DNA</name>
        <dbReference type="ChEBI" id="CHEBI:16991"/>
    </ligand>
</feature>
<feature type="binding site" evidence="9">
    <location>
        <position position="76"/>
    </location>
    <ligand>
        <name>ATP</name>
        <dbReference type="ChEBI" id="CHEBI:30616"/>
    </ligand>
</feature>
<feature type="region of interest" description="Head domain (RuvB-H)" evidence="9">
    <location>
        <begin position="265"/>
        <end position="346"/>
    </location>
</feature>
<gene>
    <name evidence="9" type="primary">ruvB</name>
    <name evidence="12" type="ORF">UBAL3_93200051</name>
</gene>
<comment type="caution">
    <text evidence="9">Lacks conserved residue(s) required for the propagation of feature annotation.</text>
</comment>
<keyword evidence="13" id="KW-1185">Reference proteome</keyword>
<keyword evidence="8 9" id="KW-0234">DNA repair</keyword>
<dbReference type="PANTHER" id="PTHR42848">
    <property type="match status" value="1"/>
</dbReference>
<dbReference type="InterPro" id="IPR027417">
    <property type="entry name" value="P-loop_NTPase"/>
</dbReference>
<evidence type="ECO:0000256" key="4">
    <source>
        <dbReference type="ARBA" id="ARBA00022801"/>
    </source>
</evidence>
<feature type="binding site" evidence="9">
    <location>
        <position position="75"/>
    </location>
    <ligand>
        <name>ATP</name>
        <dbReference type="ChEBI" id="CHEBI:30616"/>
    </ligand>
</feature>
<dbReference type="CDD" id="cd00009">
    <property type="entry name" value="AAA"/>
    <property type="match status" value="1"/>
</dbReference>
<dbReference type="Gene3D" id="1.10.8.60">
    <property type="match status" value="1"/>
</dbReference>
<feature type="compositionally biased region" description="Low complexity" evidence="10">
    <location>
        <begin position="15"/>
        <end position="29"/>
    </location>
</feature>
<sequence length="346" mass="37694">MKSTDTEWTDPAPGPLDLPDLPSPESGPGIRPRTFDEYVGQEAVIEGLQISIEAATARGECLDHILLHGPPGLGKTTLASLIAGAMDVPFLTTSGPVLEKGGDLVGILSRLAPRTVLFIDEIHRLPRAVEEILYGAMEDFAIDVIFDRGPSARTFRHQLPPFTLVGATTRAGLLSAPLRDRFGIFQDLDFYRPDELVRILLRSSAVLGFSLPEEAALEIGCRSRGTPRIANRLLRRVRDFAQVRARGIVTRELVVEALRIEGIDDLGLNRVDRKVLSTIGTVYGGGPVGVEALAATLQIEVDTIIDVVEPYLLKEGLIARTPSGRRLTEYGQKRLTQSEFAGEGWS</sequence>
<comment type="domain">
    <text evidence="9">Has 3 domains, the large (RuvB-L) and small ATPase (RuvB-S) domains and the C-terminal head (RuvB-H) domain. The head domain binds DNA, while the ATPase domains jointly bind ATP, ADP or are empty depending on the state of the subunit in the translocation cycle. During a single DNA translocation step the structure of each domain remains the same, but their relative positions change.</text>
</comment>
<dbReference type="GO" id="GO:0005524">
    <property type="term" value="F:ATP binding"/>
    <property type="evidence" value="ECO:0007669"/>
    <property type="project" value="UniProtKB-UniRule"/>
</dbReference>
<evidence type="ECO:0000256" key="8">
    <source>
        <dbReference type="ARBA" id="ARBA00023204"/>
    </source>
</evidence>
<dbReference type="EC" id="3.6.4.-" evidence="9"/>
<evidence type="ECO:0000256" key="1">
    <source>
        <dbReference type="ARBA" id="ARBA00022490"/>
    </source>
</evidence>
<dbReference type="Gene3D" id="3.40.50.300">
    <property type="entry name" value="P-loop containing nucleotide triphosphate hydrolases"/>
    <property type="match status" value="1"/>
</dbReference>
<evidence type="ECO:0000256" key="5">
    <source>
        <dbReference type="ARBA" id="ARBA00022840"/>
    </source>
</evidence>
<reference evidence="12 13" key="1">
    <citation type="journal article" date="2009" name="Appl. Environ. Microbiol.">
        <title>Community genomic and proteomic analyses of chemoautotrophic iron-oxidizing "Leptospirillum rubarum" (Group II) and "Leptospirillum ferrodiazotrophum" (Group III) bacteria in acid mine drainage biofilms.</title>
        <authorList>
            <person name="Goltsman D.S."/>
            <person name="Denef V.J."/>
            <person name="Singer S.W."/>
            <person name="VerBerkmoes N.C."/>
            <person name="Lefsrud M."/>
            <person name="Mueller R.S."/>
            <person name="Dick G.J."/>
            <person name="Sun C.L."/>
            <person name="Wheeler K.E."/>
            <person name="Zemla A."/>
            <person name="Baker B.J."/>
            <person name="Hauser L."/>
            <person name="Land M."/>
            <person name="Shah M.B."/>
            <person name="Thelen M.P."/>
            <person name="Hettich R.L."/>
            <person name="Banfield J.F."/>
        </authorList>
    </citation>
    <scope>NUCLEOTIDE SEQUENCE [LARGE SCALE GENOMIC DNA]</scope>
</reference>
<evidence type="ECO:0000259" key="11">
    <source>
        <dbReference type="SMART" id="SM00382"/>
    </source>
</evidence>
<feature type="binding site" evidence="9">
    <location>
        <position position="72"/>
    </location>
    <ligand>
        <name>ATP</name>
        <dbReference type="ChEBI" id="CHEBI:30616"/>
    </ligand>
</feature>
<dbReference type="Gene3D" id="1.10.10.10">
    <property type="entry name" value="Winged helix-like DNA-binding domain superfamily/Winged helix DNA-binding domain"/>
    <property type="match status" value="1"/>
</dbReference>
<organism evidence="12 13">
    <name type="scientific">Leptospirillum ferrodiazotrophum</name>
    <dbReference type="NCBI Taxonomy" id="412449"/>
    <lineage>
        <taxon>Bacteria</taxon>
        <taxon>Pseudomonadati</taxon>
        <taxon>Nitrospirota</taxon>
        <taxon>Nitrospiria</taxon>
        <taxon>Nitrospirales</taxon>
        <taxon>Nitrospiraceae</taxon>
        <taxon>Leptospirillum</taxon>
    </lineage>
</organism>
<evidence type="ECO:0000256" key="10">
    <source>
        <dbReference type="SAM" id="MobiDB-lite"/>
    </source>
</evidence>
<comment type="subcellular location">
    <subcellularLocation>
        <location evidence="9">Cytoplasm</location>
    </subcellularLocation>
</comment>
<dbReference type="InterPro" id="IPR041445">
    <property type="entry name" value="AAA_lid_4"/>
</dbReference>
<dbReference type="InterPro" id="IPR003593">
    <property type="entry name" value="AAA+_ATPase"/>
</dbReference>
<evidence type="ECO:0000256" key="7">
    <source>
        <dbReference type="ARBA" id="ARBA00023172"/>
    </source>
</evidence>
<keyword evidence="7 9" id="KW-0233">DNA recombination</keyword>
<dbReference type="AlphaFoldDB" id="C6HXT8"/>
<dbReference type="SMART" id="SM00382">
    <property type="entry name" value="AAA"/>
    <property type="match status" value="1"/>
</dbReference>
<dbReference type="HAMAP" id="MF_00016">
    <property type="entry name" value="DNA_HJ_migration_RuvB"/>
    <property type="match status" value="1"/>
</dbReference>
<dbReference type="InterPro" id="IPR036388">
    <property type="entry name" value="WH-like_DNA-bd_sf"/>
</dbReference>
<dbReference type="InterPro" id="IPR004605">
    <property type="entry name" value="DNA_helicase_Holl-junc_RuvB"/>
</dbReference>
<evidence type="ECO:0000313" key="12">
    <source>
        <dbReference type="EMBL" id="EES52550.1"/>
    </source>
</evidence>
<dbReference type="EMBL" id="GG693875">
    <property type="protein sequence ID" value="EES52550.1"/>
    <property type="molecule type" value="Genomic_DNA"/>
</dbReference>
<keyword evidence="6 9" id="KW-0238">DNA-binding</keyword>
<dbReference type="GO" id="GO:0016887">
    <property type="term" value="F:ATP hydrolysis activity"/>
    <property type="evidence" value="ECO:0007669"/>
    <property type="project" value="RHEA"/>
</dbReference>
<name>C6HXT8_9BACT</name>
<keyword evidence="1 9" id="KW-0963">Cytoplasm</keyword>
<feature type="binding site" evidence="9">
    <location>
        <position position="228"/>
    </location>
    <ligand>
        <name>ATP</name>
        <dbReference type="ChEBI" id="CHEBI:30616"/>
    </ligand>
</feature>
<feature type="region of interest" description="Small ATPAse domain (RuvB-S)" evidence="9">
    <location>
        <begin position="192"/>
        <end position="262"/>
    </location>
</feature>
<feature type="binding site" evidence="9">
    <location>
        <position position="31"/>
    </location>
    <ligand>
        <name>ATP</name>
        <dbReference type="ChEBI" id="CHEBI:30616"/>
    </ligand>
</feature>
<keyword evidence="3 9" id="KW-0227">DNA damage</keyword>
<keyword evidence="5 9" id="KW-0067">ATP-binding</keyword>
<feature type="binding site" evidence="9">
    <location>
        <begin position="138"/>
        <end position="140"/>
    </location>
    <ligand>
        <name>ATP</name>
        <dbReference type="ChEBI" id="CHEBI:30616"/>
    </ligand>
</feature>
<protein>
    <recommendedName>
        <fullName evidence="9">Holliday junction branch migration complex subunit RuvB</fullName>
        <ecNumber evidence="9">3.6.4.-</ecNumber>
    </recommendedName>
</protein>
<keyword evidence="4 9" id="KW-0378">Hydrolase</keyword>
<evidence type="ECO:0000313" key="13">
    <source>
        <dbReference type="Proteomes" id="UP000009374"/>
    </source>
</evidence>
<feature type="region of interest" description="Disordered" evidence="10">
    <location>
        <begin position="1"/>
        <end position="31"/>
    </location>
</feature>